<dbReference type="GO" id="GO:0016757">
    <property type="term" value="F:glycosyltransferase activity"/>
    <property type="evidence" value="ECO:0007669"/>
    <property type="project" value="UniProtKB-KW"/>
</dbReference>
<evidence type="ECO:0000313" key="3">
    <source>
        <dbReference type="EMBL" id="MEL0615873.1"/>
    </source>
</evidence>
<dbReference type="Pfam" id="PF13692">
    <property type="entry name" value="Glyco_trans_1_4"/>
    <property type="match status" value="1"/>
</dbReference>
<keyword evidence="1 3" id="KW-0328">Glycosyltransferase</keyword>
<dbReference type="SUPFAM" id="SSF53756">
    <property type="entry name" value="UDP-Glycosyltransferase/glycogen phosphorylase"/>
    <property type="match status" value="1"/>
</dbReference>
<dbReference type="EMBL" id="JBAKAP010000003">
    <property type="protein sequence ID" value="MEL0615873.1"/>
    <property type="molecule type" value="Genomic_DNA"/>
</dbReference>
<evidence type="ECO:0000256" key="2">
    <source>
        <dbReference type="ARBA" id="ARBA00022679"/>
    </source>
</evidence>
<name>A0ABU9GBM0_COBMA</name>
<dbReference type="RefSeq" id="WP_341541858.1">
    <property type="nucleotide sequence ID" value="NZ_JBAKAP010000003.1"/>
</dbReference>
<dbReference type="Gene3D" id="3.40.50.2000">
    <property type="entry name" value="Glycogen Phosphorylase B"/>
    <property type="match status" value="1"/>
</dbReference>
<dbReference type="PANTHER" id="PTHR12526:SF629">
    <property type="entry name" value="TEICHURONIC ACID BIOSYNTHESIS GLYCOSYLTRANSFERASE TUAH-RELATED"/>
    <property type="match status" value="1"/>
</dbReference>
<proteinExistence type="predicted"/>
<reference evidence="3 4" key="1">
    <citation type="submission" date="2024-02" db="EMBL/GenBank/DDBJ databases">
        <title>Bacteria isolated from the canopy kelp, Nereocystis luetkeana.</title>
        <authorList>
            <person name="Pfister C.A."/>
            <person name="Younker I.T."/>
            <person name="Light S.H."/>
        </authorList>
    </citation>
    <scope>NUCLEOTIDE SEQUENCE [LARGE SCALE GENOMIC DNA]</scope>
    <source>
        <strain evidence="3 4">TI.5.07</strain>
    </source>
</reference>
<comment type="caution">
    <text evidence="3">The sequence shown here is derived from an EMBL/GenBank/DDBJ whole genome shotgun (WGS) entry which is preliminary data.</text>
</comment>
<protein>
    <submittedName>
        <fullName evidence="3">Glycosyltransferase</fullName>
        <ecNumber evidence="3">2.4.-.-</ecNumber>
    </submittedName>
</protein>
<accession>A0ABU9GBM0</accession>
<sequence length="358" mass="41086">MTKKSIVIIQRTQFGYLTDTYKLSEHILNDFDINVICFDIGMPKKHLDGIEVIYVNRYGGVIARAFKFLFICIKNILSRKESKIFVVYFPLCFILSLFKNKNTILDFRTGNVQKNRIVRLVMNGLSGFESRFYSRTTVVSHGLKEILKLSDKKCKILPLGASTISSLKKNFDTPKLFYIGVIKNRNIHHTLEGVRQFIDMYPCYKSTLTYDIVGGDADEVKLLKKIADELNISSNINIHGYLNHEQAKVFFDQCNIGVSYIPTFDYYDKQPPTKTYEYILSGIPTIATSTSENVKLITKDNGVLCNDNPVDFAQSIVECINNFDAYQDDAIRFTLKDYLWSNIALNFKSILDDISYNE</sequence>
<keyword evidence="4" id="KW-1185">Reference proteome</keyword>
<keyword evidence="2 3" id="KW-0808">Transferase</keyword>
<dbReference type="Proteomes" id="UP001378242">
    <property type="component" value="Unassembled WGS sequence"/>
</dbReference>
<dbReference type="EC" id="2.4.-.-" evidence="3"/>
<evidence type="ECO:0000256" key="1">
    <source>
        <dbReference type="ARBA" id="ARBA00022676"/>
    </source>
</evidence>
<dbReference type="PANTHER" id="PTHR12526">
    <property type="entry name" value="GLYCOSYLTRANSFERASE"/>
    <property type="match status" value="1"/>
</dbReference>
<evidence type="ECO:0000313" key="4">
    <source>
        <dbReference type="Proteomes" id="UP001378242"/>
    </source>
</evidence>
<organism evidence="3 4">
    <name type="scientific">Cobetia marina</name>
    <name type="common">Deleya marina</name>
    <dbReference type="NCBI Taxonomy" id="28258"/>
    <lineage>
        <taxon>Bacteria</taxon>
        <taxon>Pseudomonadati</taxon>
        <taxon>Pseudomonadota</taxon>
        <taxon>Gammaproteobacteria</taxon>
        <taxon>Oceanospirillales</taxon>
        <taxon>Halomonadaceae</taxon>
        <taxon>Cobetia</taxon>
    </lineage>
</organism>
<gene>
    <name evidence="3" type="ORF">V6243_03450</name>
</gene>